<dbReference type="SUPFAM" id="SSF56672">
    <property type="entry name" value="DNA/RNA polymerases"/>
    <property type="match status" value="1"/>
</dbReference>
<organism evidence="2 3">
    <name type="scientific">Hypsizygus marmoreus</name>
    <name type="common">White beech mushroom</name>
    <name type="synonym">Agaricus marmoreus</name>
    <dbReference type="NCBI Taxonomy" id="39966"/>
    <lineage>
        <taxon>Eukaryota</taxon>
        <taxon>Fungi</taxon>
        <taxon>Dikarya</taxon>
        <taxon>Basidiomycota</taxon>
        <taxon>Agaricomycotina</taxon>
        <taxon>Agaricomycetes</taxon>
        <taxon>Agaricomycetidae</taxon>
        <taxon>Agaricales</taxon>
        <taxon>Tricholomatineae</taxon>
        <taxon>Lyophyllaceae</taxon>
        <taxon>Hypsizygus</taxon>
    </lineage>
</organism>
<dbReference type="InterPro" id="IPR043502">
    <property type="entry name" value="DNA/RNA_pol_sf"/>
</dbReference>
<dbReference type="AlphaFoldDB" id="A0A369JBV9"/>
<evidence type="ECO:0000313" key="3">
    <source>
        <dbReference type="Proteomes" id="UP000076154"/>
    </source>
</evidence>
<dbReference type="PANTHER" id="PTHR33050:SF7">
    <property type="entry name" value="RIBONUCLEASE H"/>
    <property type="match status" value="1"/>
</dbReference>
<gene>
    <name evidence="2" type="ORF">Hypma_002007</name>
</gene>
<feature type="compositionally biased region" description="Low complexity" evidence="1">
    <location>
        <begin position="74"/>
        <end position="87"/>
    </location>
</feature>
<sequence length="900" mass="100534">METKPRRDAKSTSTFSRGTKRKSLHERLATLPPNELGNSSNSSPPISRSPSNQSGSLTPPRQDSRPPNGKTSSEENLSTSTSSSALSTTLELLRRTLDASDELRSAWEEQNRAEKLRLAATGLRRGTRQSKQLNSRFHTEKTNCGITPNTLKVSSPPESSHRTGQSSYSTARFETTSVVDNAASLPITTFSTASSPRLPCPTDSKHKVWLREPLPLPQLRRTPSAIASTLPPAPTTLPFADSDMSASFAENPLMGKQRAKSRAEQIHGLRPNYLRYNLWNVDASFSSNTSDWTERAKPLPSVPIDELLNPITSQTITQNPHLFRIVTPINVDVFESLLHDHPNPTFIASVCRGLRRGFWPWANTHVGEYPDTNNASLGPPDNVDEAAFIRSQCDIEIRKGRFSEPFGPHLLPGMYAMPVHAVPKPGSTDLRMVMNQSAGKHSLNSMIRREDIAGFPLDNMRHLGEMLLSIRKTSNCPLTLWKLDVAEAYRLMPLHFHFQIKQANIVDGLCVLDQNNAFGGRGSQGIWISFNGLVTWIASRKELIEFLGVYSDDSFGINDDSDLTYYHRYNKLLPTGQFKLLSLWDKLGIPHKEKKQVSGAPLVIIGIEVDPNAMTLTLPSDSRAKLIDELNTFIAQKGRKSVRFELNVWQRLAGYINWSFNVFPLLKPCLNNIYPKLSFSGSPSPTKRIWVNQAIRDDLIWARDHLENASGIQLIRALDWSPDEADFTIYCDACLDGMAFWYPEFKLAFFSPVPADTPSDLIFFYEALCVVSALHHVAATRSSIFRIIIFTDNSNTVDIFNSFHTKPIYNPLLKFVADILIDSEHQLRVLHVSGSSNTVADALSRAKFLDAITLVPNLVIKPFTPPAQLLGLDDDEEEPRDDFRDLSPQPPRLPLGAPKK</sequence>
<dbReference type="Proteomes" id="UP000076154">
    <property type="component" value="Unassembled WGS sequence"/>
</dbReference>
<evidence type="ECO:0000256" key="1">
    <source>
        <dbReference type="SAM" id="MobiDB-lite"/>
    </source>
</evidence>
<feature type="compositionally biased region" description="Low complexity" evidence="1">
    <location>
        <begin position="38"/>
        <end position="54"/>
    </location>
</feature>
<feature type="compositionally biased region" description="Basic and acidic residues" evidence="1">
    <location>
        <begin position="1"/>
        <end position="10"/>
    </location>
</feature>
<dbReference type="OrthoDB" id="198652at2759"/>
<evidence type="ECO:0000313" key="2">
    <source>
        <dbReference type="EMBL" id="RDB17203.1"/>
    </source>
</evidence>
<name>A0A369JBV9_HYPMA</name>
<dbReference type="InParanoid" id="A0A369JBV9"/>
<dbReference type="STRING" id="39966.A0A369JBV9"/>
<feature type="region of interest" description="Disordered" evidence="1">
    <location>
        <begin position="141"/>
        <end position="170"/>
    </location>
</feature>
<evidence type="ECO:0008006" key="4">
    <source>
        <dbReference type="Google" id="ProtNLM"/>
    </source>
</evidence>
<comment type="caution">
    <text evidence="2">The sequence shown here is derived from an EMBL/GenBank/DDBJ whole genome shotgun (WGS) entry which is preliminary data.</text>
</comment>
<dbReference type="EMBL" id="LUEZ02000113">
    <property type="protein sequence ID" value="RDB17203.1"/>
    <property type="molecule type" value="Genomic_DNA"/>
</dbReference>
<dbReference type="PANTHER" id="PTHR33050">
    <property type="entry name" value="REVERSE TRANSCRIPTASE DOMAIN-CONTAINING PROTEIN"/>
    <property type="match status" value="1"/>
</dbReference>
<accession>A0A369JBV9</accession>
<feature type="region of interest" description="Disordered" evidence="1">
    <location>
        <begin position="869"/>
        <end position="900"/>
    </location>
</feature>
<reference evidence="2" key="1">
    <citation type="submission" date="2018-04" db="EMBL/GenBank/DDBJ databases">
        <title>Whole genome sequencing of Hypsizygus marmoreus.</title>
        <authorList>
            <person name="Choi I.-G."/>
            <person name="Min B."/>
            <person name="Kim J.-G."/>
            <person name="Kim S."/>
            <person name="Oh Y.-L."/>
            <person name="Kong W.-S."/>
            <person name="Park H."/>
            <person name="Jeong J."/>
            <person name="Song E.-S."/>
        </authorList>
    </citation>
    <scope>NUCLEOTIDE SEQUENCE [LARGE SCALE GENOMIC DNA]</scope>
    <source>
        <strain evidence="2">51987-8</strain>
    </source>
</reference>
<dbReference type="InterPro" id="IPR052055">
    <property type="entry name" value="Hepadnavirus_pol/RT"/>
</dbReference>
<protein>
    <recommendedName>
        <fullName evidence="4">Reverse transcriptase domain-containing protein</fullName>
    </recommendedName>
</protein>
<keyword evidence="3" id="KW-1185">Reference proteome</keyword>
<feature type="region of interest" description="Disordered" evidence="1">
    <location>
        <begin position="1"/>
        <end position="87"/>
    </location>
</feature>
<proteinExistence type="predicted"/>